<dbReference type="SMART" id="SM00724">
    <property type="entry name" value="TLC"/>
    <property type="match status" value="1"/>
</dbReference>
<evidence type="ECO:0000259" key="14">
    <source>
        <dbReference type="PROSITE" id="PS50071"/>
    </source>
</evidence>
<evidence type="ECO:0000256" key="2">
    <source>
        <dbReference type="ARBA" id="ARBA00004760"/>
    </source>
</evidence>
<evidence type="ECO:0000256" key="12">
    <source>
        <dbReference type="PROSITE-ProRule" id="PRU00205"/>
    </source>
</evidence>
<dbReference type="Proteomes" id="UP000694388">
    <property type="component" value="Unplaced"/>
</dbReference>
<dbReference type="GO" id="GO:0003677">
    <property type="term" value="F:DNA binding"/>
    <property type="evidence" value="ECO:0007669"/>
    <property type="project" value="UniProtKB-UniRule"/>
</dbReference>
<keyword evidence="6" id="KW-0256">Endoplasmic reticulum</keyword>
<comment type="catalytic activity">
    <reaction evidence="10">
        <text>sphinganine + octadecanoyl-CoA = N-(octadecanoyl)-sphinganine + CoA + H(+)</text>
        <dbReference type="Rhea" id="RHEA:36547"/>
        <dbReference type="ChEBI" id="CHEBI:15378"/>
        <dbReference type="ChEBI" id="CHEBI:57287"/>
        <dbReference type="ChEBI" id="CHEBI:57394"/>
        <dbReference type="ChEBI" id="CHEBI:57817"/>
        <dbReference type="ChEBI" id="CHEBI:67033"/>
    </reaction>
    <physiologicalReaction direction="left-to-right" evidence="10">
        <dbReference type="Rhea" id="RHEA:36548"/>
    </physiologicalReaction>
</comment>
<feature type="DNA-binding region" description="Homeobox" evidence="11">
    <location>
        <begin position="87"/>
        <end position="130"/>
    </location>
</feature>
<sequence length="345" mass="41087">MAAWLYESAWDERLWLPRNLTWKDLEEKPELNIMPPQCHQLLCALPFALAFITLRFIFDRTVAIPLGRALGVKEKVKRRAIPNAELERVYQLRRQPIQMELQGLAKRCDWPLRRVERWFRQRRNQDRSNVTKKFCEASWRFTFYIIAFCTGLWVLLDVSSLLVSQYWYYMLELGFYLSLLFSVAFDVKRKDFKEQLIHHFATITLISFSYVVNYIRAGTLIMLVHDVSDFFLESAKMFLYAGWKRSSHVLFMIFTPVFLISRLVIFPFWIIHCTAILSLEMYQPFFGYYFFNGMLLVLQSLHVFWAFLILRMLHHFVFIGPVSPKLDCNVFASFNKTNKQTKNVA</sequence>
<reference evidence="16" key="1">
    <citation type="submission" date="2025-08" db="UniProtKB">
        <authorList>
            <consortium name="Ensembl"/>
        </authorList>
    </citation>
    <scope>IDENTIFICATION</scope>
</reference>
<keyword evidence="7 13" id="KW-1133">Transmembrane helix</keyword>
<accession>A0A8C4QLL9</accession>
<evidence type="ECO:0000256" key="7">
    <source>
        <dbReference type="ARBA" id="ARBA00022989"/>
    </source>
</evidence>
<dbReference type="InterPro" id="IPR016439">
    <property type="entry name" value="Lag1/Lac1-like"/>
</dbReference>
<feature type="transmembrane region" description="Helical" evidence="13">
    <location>
        <begin position="39"/>
        <end position="58"/>
    </location>
</feature>
<dbReference type="GO" id="GO:0005634">
    <property type="term" value="C:nucleus"/>
    <property type="evidence" value="ECO:0007669"/>
    <property type="project" value="UniProtKB-SubCell"/>
</dbReference>
<protein>
    <submittedName>
        <fullName evidence="16">Ceramide synthase 4b</fullName>
    </submittedName>
</protein>
<comment type="subcellular location">
    <subcellularLocation>
        <location evidence="1">Endoplasmic reticulum membrane</location>
        <topology evidence="1">Multi-pass membrane protein</topology>
    </subcellularLocation>
    <subcellularLocation>
        <location evidence="11">Nucleus</location>
    </subcellularLocation>
</comment>
<evidence type="ECO:0000256" key="6">
    <source>
        <dbReference type="ARBA" id="ARBA00022824"/>
    </source>
</evidence>
<feature type="transmembrane region" description="Helical" evidence="13">
    <location>
        <begin position="289"/>
        <end position="310"/>
    </location>
</feature>
<evidence type="ECO:0000256" key="3">
    <source>
        <dbReference type="ARBA" id="ARBA00004991"/>
    </source>
</evidence>
<evidence type="ECO:0000313" key="16">
    <source>
        <dbReference type="Ensembl" id="ENSEBUP00000017308.1"/>
    </source>
</evidence>
<feature type="transmembrane region" description="Helical" evidence="13">
    <location>
        <begin position="166"/>
        <end position="185"/>
    </location>
</feature>
<feature type="domain" description="Homeobox" evidence="14">
    <location>
        <begin position="85"/>
        <end position="129"/>
    </location>
</feature>
<keyword evidence="8" id="KW-0443">Lipid metabolism</keyword>
<dbReference type="GeneTree" id="ENSGT01030000234515"/>
<evidence type="ECO:0000256" key="9">
    <source>
        <dbReference type="ARBA" id="ARBA00023136"/>
    </source>
</evidence>
<dbReference type="AlphaFoldDB" id="A0A8C4QLL9"/>
<feature type="transmembrane region" description="Helical" evidence="13">
    <location>
        <begin position="141"/>
        <end position="160"/>
    </location>
</feature>
<dbReference type="UniPathway" id="UPA00222"/>
<feature type="domain" description="TLC" evidence="15">
    <location>
        <begin position="120"/>
        <end position="318"/>
    </location>
</feature>
<dbReference type="PANTHER" id="PTHR12560:SF6">
    <property type="entry name" value="CERAMIDE SYNTHASE 4"/>
    <property type="match status" value="1"/>
</dbReference>
<dbReference type="PIRSF" id="PIRSF005225">
    <property type="entry name" value="LAG1_LAC1"/>
    <property type="match status" value="1"/>
</dbReference>
<dbReference type="CDD" id="cd00086">
    <property type="entry name" value="homeodomain"/>
    <property type="match status" value="1"/>
</dbReference>
<dbReference type="InterPro" id="IPR001356">
    <property type="entry name" value="HD"/>
</dbReference>
<dbReference type="GO" id="GO:0050291">
    <property type="term" value="F:sphingosine N-acyltransferase activity"/>
    <property type="evidence" value="ECO:0007669"/>
    <property type="project" value="InterPro"/>
</dbReference>
<feature type="transmembrane region" description="Helical" evidence="13">
    <location>
        <begin position="249"/>
        <end position="277"/>
    </location>
</feature>
<comment type="pathway">
    <text evidence="2">Lipid metabolism; sphingolipid metabolism.</text>
</comment>
<keyword evidence="11" id="KW-0539">Nucleus</keyword>
<evidence type="ECO:0000256" key="1">
    <source>
        <dbReference type="ARBA" id="ARBA00004477"/>
    </source>
</evidence>
<evidence type="ECO:0000256" key="4">
    <source>
        <dbReference type="ARBA" id="ARBA00022679"/>
    </source>
</evidence>
<evidence type="ECO:0000256" key="5">
    <source>
        <dbReference type="ARBA" id="ARBA00022692"/>
    </source>
</evidence>
<dbReference type="SUPFAM" id="SSF46689">
    <property type="entry name" value="Homeodomain-like"/>
    <property type="match status" value="1"/>
</dbReference>
<evidence type="ECO:0000313" key="17">
    <source>
        <dbReference type="Proteomes" id="UP000694388"/>
    </source>
</evidence>
<dbReference type="PROSITE" id="PS50071">
    <property type="entry name" value="HOMEOBOX_2"/>
    <property type="match status" value="1"/>
</dbReference>
<keyword evidence="17" id="KW-1185">Reference proteome</keyword>
<evidence type="ECO:0000256" key="10">
    <source>
        <dbReference type="ARBA" id="ARBA00049036"/>
    </source>
</evidence>
<reference evidence="16" key="2">
    <citation type="submission" date="2025-09" db="UniProtKB">
        <authorList>
            <consortium name="Ensembl"/>
        </authorList>
    </citation>
    <scope>IDENTIFICATION</scope>
</reference>
<proteinExistence type="predicted"/>
<keyword evidence="11" id="KW-0238">DNA-binding</keyword>
<dbReference type="GO" id="GO:0046513">
    <property type="term" value="P:ceramide biosynthetic process"/>
    <property type="evidence" value="ECO:0007669"/>
    <property type="project" value="InterPro"/>
</dbReference>
<keyword evidence="5 12" id="KW-0812">Transmembrane</keyword>
<comment type="pathway">
    <text evidence="3">Sphingolipid metabolism.</text>
</comment>
<keyword evidence="11" id="KW-0371">Homeobox</keyword>
<dbReference type="FunFam" id="1.10.10.60:FF:000020">
    <property type="entry name" value="Ceramide synthase 5"/>
    <property type="match status" value="1"/>
</dbReference>
<keyword evidence="4" id="KW-0808">Transferase</keyword>
<name>A0A8C4QLL9_EPTBU</name>
<evidence type="ECO:0000256" key="11">
    <source>
        <dbReference type="PROSITE-ProRule" id="PRU00108"/>
    </source>
</evidence>
<evidence type="ECO:0000256" key="13">
    <source>
        <dbReference type="SAM" id="Phobius"/>
    </source>
</evidence>
<evidence type="ECO:0000259" key="15">
    <source>
        <dbReference type="PROSITE" id="PS50922"/>
    </source>
</evidence>
<dbReference type="Ensembl" id="ENSEBUT00000017883.1">
    <property type="protein sequence ID" value="ENSEBUP00000017308.1"/>
    <property type="gene ID" value="ENSEBUG00000010805.1"/>
</dbReference>
<evidence type="ECO:0000256" key="8">
    <source>
        <dbReference type="ARBA" id="ARBA00023098"/>
    </source>
</evidence>
<dbReference type="InterPro" id="IPR006634">
    <property type="entry name" value="TLC-dom"/>
</dbReference>
<dbReference type="PANTHER" id="PTHR12560">
    <property type="entry name" value="LONGEVITY ASSURANCE FACTOR 1 LAG1"/>
    <property type="match status" value="1"/>
</dbReference>
<dbReference type="GO" id="GO:0005789">
    <property type="term" value="C:endoplasmic reticulum membrane"/>
    <property type="evidence" value="ECO:0007669"/>
    <property type="project" value="UniProtKB-SubCell"/>
</dbReference>
<keyword evidence="9 12" id="KW-0472">Membrane</keyword>
<organism evidence="16 17">
    <name type="scientific">Eptatretus burgeri</name>
    <name type="common">Inshore hagfish</name>
    <dbReference type="NCBI Taxonomy" id="7764"/>
    <lineage>
        <taxon>Eukaryota</taxon>
        <taxon>Metazoa</taxon>
        <taxon>Chordata</taxon>
        <taxon>Craniata</taxon>
        <taxon>Vertebrata</taxon>
        <taxon>Cyclostomata</taxon>
        <taxon>Myxini</taxon>
        <taxon>Myxiniformes</taxon>
        <taxon>Myxinidae</taxon>
        <taxon>Eptatretinae</taxon>
        <taxon>Eptatretus</taxon>
    </lineage>
</organism>
<dbReference type="InterPro" id="IPR009057">
    <property type="entry name" value="Homeodomain-like_sf"/>
</dbReference>
<dbReference type="Pfam" id="PF03798">
    <property type="entry name" value="TRAM_LAG1_CLN8"/>
    <property type="match status" value="1"/>
</dbReference>
<dbReference type="Gene3D" id="1.10.10.60">
    <property type="entry name" value="Homeodomain-like"/>
    <property type="match status" value="1"/>
</dbReference>
<dbReference type="PROSITE" id="PS50922">
    <property type="entry name" value="TLC"/>
    <property type="match status" value="1"/>
</dbReference>